<proteinExistence type="predicted"/>
<protein>
    <submittedName>
        <fullName evidence="1">Uncharacterized protein</fullName>
    </submittedName>
</protein>
<dbReference type="AlphaFoldDB" id="A0A641Q308"/>
<name>A0A641Q308_BACOV</name>
<reference evidence="1" key="1">
    <citation type="journal article" date="2019" name="Nat. Med.">
        <title>A library of human gut bacterial isolates paired with longitudinal multiomics data enables mechanistic microbiome research.</title>
        <authorList>
            <person name="Poyet M."/>
            <person name="Groussin M."/>
            <person name="Gibbons S.M."/>
            <person name="Avila-Pacheco J."/>
            <person name="Jiang X."/>
            <person name="Kearney S.M."/>
            <person name="Perrotta A.R."/>
            <person name="Berdy B."/>
            <person name="Zhao S."/>
            <person name="Lieberman T.D."/>
            <person name="Swanson P.K."/>
            <person name="Smith M."/>
            <person name="Roesemann S."/>
            <person name="Alexander J.E."/>
            <person name="Rich S.A."/>
            <person name="Livny J."/>
            <person name="Vlamakis H."/>
            <person name="Clish C."/>
            <person name="Bullock K."/>
            <person name="Deik A."/>
            <person name="Scott J."/>
            <person name="Pierce K.A."/>
            <person name="Xavier R.J."/>
            <person name="Alm E.J."/>
        </authorList>
    </citation>
    <scope>NUCLEOTIDE SEQUENCE</scope>
    <source>
        <strain evidence="1">BIOML-A154</strain>
    </source>
</reference>
<dbReference type="EMBL" id="VWKV01000038">
    <property type="protein sequence ID" value="KAA3957246.1"/>
    <property type="molecule type" value="Genomic_DNA"/>
</dbReference>
<sequence>MFLGRYIDMFFIGKKIRRNSLLMQQVFTFLFFAIVLLCLFPLYAIQKGVKPYSDNKEVNRYIKEVYVRNVPENFDSQKITICFGLKSKKTGRYYNYIRIGDESKGPSGYVEILSHLYDTYQEAISASKTYKGIIESKAGLLKCDFSQVPDAYSKSFVCNYYDITNIDNSPDIKQYMRKNRMLIETTRVKTKALKTAINGKNTYQCEDQFADLSEVVIYRNGRRVKPENYTLFKQGKVQFNDCEKVVQGQVFFEYDRNVKHYKPYSNDLSCEVSEFQDVHNGSEGMMYSFVPDPTGEKRNVLMINCKSLLKEASNMRQQFSLAKYPLTYFKDRIKFFLPEDMKEAMLSYPKAITWFSIQGSWCNFGSSTGQKTDMYSGSANSFGISKPAPDSKELYFHLLCRRRHCDVNIGLENYDDLNDELSSFLVKAGEWITIEREWKVGNPGICNHTIIDSEGRHEFYVNAYNSVCDPENEPERYADRYAGTNPYNVCFPFICKLYTSKELAQYCIDMIGSCYLYYKDYELIKAENVNALNKE</sequence>
<organism evidence="1">
    <name type="scientific">Bacteroides ovatus</name>
    <dbReference type="NCBI Taxonomy" id="28116"/>
    <lineage>
        <taxon>Bacteria</taxon>
        <taxon>Pseudomonadati</taxon>
        <taxon>Bacteroidota</taxon>
        <taxon>Bacteroidia</taxon>
        <taxon>Bacteroidales</taxon>
        <taxon>Bacteroidaceae</taxon>
        <taxon>Bacteroides</taxon>
    </lineage>
</organism>
<gene>
    <name evidence="1" type="ORF">F3D74_22020</name>
</gene>
<accession>A0A641Q308</accession>
<comment type="caution">
    <text evidence="1">The sequence shown here is derived from an EMBL/GenBank/DDBJ whole genome shotgun (WGS) entry which is preliminary data.</text>
</comment>
<evidence type="ECO:0000313" key="1">
    <source>
        <dbReference type="EMBL" id="KAA3957246.1"/>
    </source>
</evidence>